<comment type="caution">
    <text evidence="1">The sequence shown here is derived from an EMBL/GenBank/DDBJ whole genome shotgun (WGS) entry which is preliminary data.</text>
</comment>
<dbReference type="EMBL" id="CM011691">
    <property type="protein sequence ID" value="TMS07472.1"/>
    <property type="molecule type" value="Genomic_DNA"/>
</dbReference>
<organism evidence="1 2">
    <name type="scientific">Larimichthys crocea</name>
    <name type="common">Large yellow croaker</name>
    <name type="synonym">Pseudosciaena crocea</name>
    <dbReference type="NCBI Taxonomy" id="215358"/>
    <lineage>
        <taxon>Eukaryota</taxon>
        <taxon>Metazoa</taxon>
        <taxon>Chordata</taxon>
        <taxon>Craniata</taxon>
        <taxon>Vertebrata</taxon>
        <taxon>Euteleostomi</taxon>
        <taxon>Actinopterygii</taxon>
        <taxon>Neopterygii</taxon>
        <taxon>Teleostei</taxon>
        <taxon>Neoteleostei</taxon>
        <taxon>Acanthomorphata</taxon>
        <taxon>Eupercaria</taxon>
        <taxon>Sciaenidae</taxon>
        <taxon>Larimichthys</taxon>
    </lineage>
</organism>
<evidence type="ECO:0000313" key="1">
    <source>
        <dbReference type="EMBL" id="TMS07472.1"/>
    </source>
</evidence>
<accession>A0ACD3QK94</accession>
<sequence>MKRQVPQAATTFITISLSQLLPPGPIKSAFGLHLSCTVVIRGNLRSLSGRVCVLKGTVDLEREEGEECEENMEVFDDSSSSPSGTLRNYPLTCKVLYSYKASQPDELTIDEQEMLEVIEDGDMEDWVKARNKTGQVGYVPEKYLQFPTSNSLLSMLQSLATLDARSHTSSNSTEPELHSNCINGDTNMPHWNRNKSKAAVKEVKKRTKHQWLKRQTSCQESCRYQIESVNLVELVDSKVWSEDKGKS</sequence>
<gene>
    <name evidence="1" type="ORF">E3U43_011565</name>
</gene>
<evidence type="ECO:0000313" key="2">
    <source>
        <dbReference type="Proteomes" id="UP000793456"/>
    </source>
</evidence>
<protein>
    <submittedName>
        <fullName evidence="1">Uncharacterized protein</fullName>
    </submittedName>
</protein>
<proteinExistence type="predicted"/>
<reference evidence="1" key="1">
    <citation type="submission" date="2018-11" db="EMBL/GenBank/DDBJ databases">
        <title>The sequence and de novo assembly of Larimichthys crocea genome using PacBio and Hi-C technologies.</title>
        <authorList>
            <person name="Xu P."/>
            <person name="Chen B."/>
            <person name="Zhou Z."/>
            <person name="Ke Q."/>
            <person name="Wu Y."/>
            <person name="Bai H."/>
            <person name="Pu F."/>
        </authorList>
    </citation>
    <scope>NUCLEOTIDE SEQUENCE</scope>
    <source>
        <tissue evidence="1">Muscle</tissue>
    </source>
</reference>
<keyword evidence="2" id="KW-1185">Reference proteome</keyword>
<name>A0ACD3QK94_LARCR</name>
<dbReference type="Proteomes" id="UP000793456">
    <property type="component" value="Chromosome XVIII"/>
</dbReference>